<dbReference type="AlphaFoldDB" id="B1HYI6"/>
<dbReference type="EnsemblBacteria" id="ACA40147">
    <property type="protein sequence ID" value="ACA40147"/>
    <property type="gene ID" value="Bsph_2605"/>
</dbReference>
<dbReference type="Gene3D" id="3.30.300.210">
    <property type="entry name" value="Nutrient germinant receptor protein C, domain 3"/>
    <property type="match status" value="1"/>
</dbReference>
<evidence type="ECO:0000259" key="1">
    <source>
        <dbReference type="Pfam" id="PF05504"/>
    </source>
</evidence>
<dbReference type="Proteomes" id="UP000002164">
    <property type="component" value="Chromosome"/>
</dbReference>
<dbReference type="InterPro" id="IPR046953">
    <property type="entry name" value="Spore_GerAC-like_C"/>
</dbReference>
<protein>
    <recommendedName>
        <fullName evidence="1">Spore germination GerAC-like C-terminal domain-containing protein</fullName>
    </recommendedName>
</protein>
<organism evidence="2 3">
    <name type="scientific">Lysinibacillus sphaericus (strain C3-41)</name>
    <dbReference type="NCBI Taxonomy" id="444177"/>
    <lineage>
        <taxon>Bacteria</taxon>
        <taxon>Bacillati</taxon>
        <taxon>Bacillota</taxon>
        <taxon>Bacilli</taxon>
        <taxon>Bacillales</taxon>
        <taxon>Bacillaceae</taxon>
        <taxon>Lysinibacillus</taxon>
    </lineage>
</organism>
<dbReference type="InterPro" id="IPR038501">
    <property type="entry name" value="Spore_GerAC_C_sf"/>
</dbReference>
<gene>
    <name evidence="2" type="ordered locus">Bsph_2605</name>
</gene>
<accession>B1HYI6</accession>
<sequence>MDKKKSTAALEKDIEKKLKKEISRVIDRIQELESDIFGFWGKYRRTVRQSKLTKEV</sequence>
<dbReference type="EMBL" id="CP000817">
    <property type="protein sequence ID" value="ACA40147.1"/>
    <property type="molecule type" value="Genomic_DNA"/>
</dbReference>
<reference evidence="2 3" key="1">
    <citation type="journal article" date="2008" name="J. Bacteriol.">
        <title>Complete genome sequence of the mosquitocidal bacterium Bacillus sphaericus C3-41 and comparison with those of closely related Bacillus species.</title>
        <authorList>
            <person name="Hu X."/>
            <person name="Fan W."/>
            <person name="Han B."/>
            <person name="Liu H."/>
            <person name="Zheng D."/>
            <person name="Li Q."/>
            <person name="Dong W."/>
            <person name="Yan J."/>
            <person name="Gao M."/>
            <person name="Berry C."/>
            <person name="Yuan Z."/>
        </authorList>
    </citation>
    <scope>NUCLEOTIDE SEQUENCE [LARGE SCALE GENOMIC DNA]</scope>
    <source>
        <strain evidence="2 3">C3-41</strain>
    </source>
</reference>
<dbReference type="HOGENOM" id="CLU_3008935_0_0_9"/>
<feature type="domain" description="Spore germination GerAC-like C-terminal" evidence="1">
    <location>
        <begin position="2"/>
        <end position="48"/>
    </location>
</feature>
<dbReference type="Pfam" id="PF05504">
    <property type="entry name" value="Spore_GerAC"/>
    <property type="match status" value="1"/>
</dbReference>
<proteinExistence type="predicted"/>
<dbReference type="KEGG" id="lsp:Bsph_2605"/>
<evidence type="ECO:0000313" key="3">
    <source>
        <dbReference type="Proteomes" id="UP000002164"/>
    </source>
</evidence>
<name>B1HYI6_LYSSC</name>
<dbReference type="RefSeq" id="WP_012294233.1">
    <property type="nucleotide sequence ID" value="NC_010382.1"/>
</dbReference>
<evidence type="ECO:0000313" key="2">
    <source>
        <dbReference type="EMBL" id="ACA40147.1"/>
    </source>
</evidence>